<organism evidence="2 3">
    <name type="scientific">Evansella caseinilytica</name>
    <dbReference type="NCBI Taxonomy" id="1503961"/>
    <lineage>
        <taxon>Bacteria</taxon>
        <taxon>Bacillati</taxon>
        <taxon>Bacillota</taxon>
        <taxon>Bacilli</taxon>
        <taxon>Bacillales</taxon>
        <taxon>Bacillaceae</taxon>
        <taxon>Evansella</taxon>
    </lineage>
</organism>
<name>A0A1H3QZE3_9BACI</name>
<dbReference type="Proteomes" id="UP000198935">
    <property type="component" value="Unassembled WGS sequence"/>
</dbReference>
<protein>
    <submittedName>
        <fullName evidence="2">Uncharacterized protein</fullName>
    </submittedName>
</protein>
<keyword evidence="1" id="KW-0812">Transmembrane</keyword>
<dbReference type="OrthoDB" id="2891723at2"/>
<gene>
    <name evidence="2" type="ORF">SAMN05421736_107120</name>
</gene>
<evidence type="ECO:0000313" key="2">
    <source>
        <dbReference type="EMBL" id="SDZ18797.1"/>
    </source>
</evidence>
<dbReference type="AlphaFoldDB" id="A0A1H3QZE3"/>
<dbReference type="EMBL" id="FNPI01000007">
    <property type="protein sequence ID" value="SDZ18797.1"/>
    <property type="molecule type" value="Genomic_DNA"/>
</dbReference>
<feature type="transmembrane region" description="Helical" evidence="1">
    <location>
        <begin position="52"/>
        <end position="73"/>
    </location>
</feature>
<keyword evidence="3" id="KW-1185">Reference proteome</keyword>
<keyword evidence="1" id="KW-0472">Membrane</keyword>
<reference evidence="3" key="1">
    <citation type="submission" date="2016-10" db="EMBL/GenBank/DDBJ databases">
        <authorList>
            <person name="Varghese N."/>
            <person name="Submissions S."/>
        </authorList>
    </citation>
    <scope>NUCLEOTIDE SEQUENCE [LARGE SCALE GENOMIC DNA]</scope>
    <source>
        <strain evidence="3">SP</strain>
    </source>
</reference>
<sequence length="79" mass="8905">MAFFKNLDKSQKLEYSIVFSIFAISIIVGNVIGQNSEWFRSSNSTGGYMAGSLLTCLVLFSVYRSIAFIVHLFRKKSVQ</sequence>
<evidence type="ECO:0000313" key="3">
    <source>
        <dbReference type="Proteomes" id="UP000198935"/>
    </source>
</evidence>
<feature type="transmembrane region" description="Helical" evidence="1">
    <location>
        <begin position="12"/>
        <end position="32"/>
    </location>
</feature>
<accession>A0A1H3QZE3</accession>
<proteinExistence type="predicted"/>
<keyword evidence="1" id="KW-1133">Transmembrane helix</keyword>
<evidence type="ECO:0000256" key="1">
    <source>
        <dbReference type="SAM" id="Phobius"/>
    </source>
</evidence>